<reference evidence="1 2" key="1">
    <citation type="submission" date="2016-07" db="EMBL/GenBank/DDBJ databases">
        <title>Pervasive Adenine N6-methylation of Active Genes in Fungi.</title>
        <authorList>
            <consortium name="DOE Joint Genome Institute"/>
            <person name="Mondo S.J."/>
            <person name="Dannebaum R.O."/>
            <person name="Kuo R.C."/>
            <person name="Labutti K."/>
            <person name="Haridas S."/>
            <person name="Kuo A."/>
            <person name="Salamov A."/>
            <person name="Ahrendt S.R."/>
            <person name="Lipzen A."/>
            <person name="Sullivan W."/>
            <person name="Andreopoulos W.B."/>
            <person name="Clum A."/>
            <person name="Lindquist E."/>
            <person name="Daum C."/>
            <person name="Ramamoorthy G.K."/>
            <person name="Gryganskyi A."/>
            <person name="Culley D."/>
            <person name="Magnuson J.K."/>
            <person name="James T.Y."/>
            <person name="O'Malley M.A."/>
            <person name="Stajich J.E."/>
            <person name="Spatafora J.W."/>
            <person name="Visel A."/>
            <person name="Grigoriev I.V."/>
        </authorList>
    </citation>
    <scope>NUCLEOTIDE SEQUENCE [LARGE SCALE GENOMIC DNA]</scope>
    <source>
        <strain evidence="1 2">CBS 115471</strain>
    </source>
</reference>
<keyword evidence="2" id="KW-1185">Reference proteome</keyword>
<accession>A0A1Y1Z2P9</accession>
<dbReference type="Proteomes" id="UP000193144">
    <property type="component" value="Unassembled WGS sequence"/>
</dbReference>
<gene>
    <name evidence="1" type="ORF">BCR34DRAFT_59422</name>
</gene>
<organism evidence="1 2">
    <name type="scientific">Clohesyomyces aquaticus</name>
    <dbReference type="NCBI Taxonomy" id="1231657"/>
    <lineage>
        <taxon>Eukaryota</taxon>
        <taxon>Fungi</taxon>
        <taxon>Dikarya</taxon>
        <taxon>Ascomycota</taxon>
        <taxon>Pezizomycotina</taxon>
        <taxon>Dothideomycetes</taxon>
        <taxon>Pleosporomycetidae</taxon>
        <taxon>Pleosporales</taxon>
        <taxon>Lindgomycetaceae</taxon>
        <taxon>Clohesyomyces</taxon>
    </lineage>
</organism>
<dbReference type="AlphaFoldDB" id="A0A1Y1Z2P9"/>
<evidence type="ECO:0000313" key="1">
    <source>
        <dbReference type="EMBL" id="ORY04115.1"/>
    </source>
</evidence>
<proteinExistence type="predicted"/>
<dbReference type="EMBL" id="MCFA01000139">
    <property type="protein sequence ID" value="ORY04115.1"/>
    <property type="molecule type" value="Genomic_DNA"/>
</dbReference>
<comment type="caution">
    <text evidence="1">The sequence shown here is derived from an EMBL/GenBank/DDBJ whole genome shotgun (WGS) entry which is preliminary data.</text>
</comment>
<sequence>MSWNTSKCQQLGLVDGLNTVDRPCTTASSGDLLHLHTLGPILVCSCLGIVSRLQSITSRLQGCSASTIPPNQVNNTIGLLGTPEIRLILLSRRHYLACMPWGSCNTLGRSLLANRSAGGSIGDERITVDFPRQVDRVNISCARTLPARDTHETPFPTIRTATFLHMLRYHLVPSSHAPRRAALHRV</sequence>
<evidence type="ECO:0000313" key="2">
    <source>
        <dbReference type="Proteomes" id="UP000193144"/>
    </source>
</evidence>
<name>A0A1Y1Z2P9_9PLEO</name>
<protein>
    <submittedName>
        <fullName evidence="1">Uncharacterized protein</fullName>
    </submittedName>
</protein>